<keyword evidence="5 15" id="KW-0812">Transmembrane</keyword>
<evidence type="ECO:0000256" key="8">
    <source>
        <dbReference type="ARBA" id="ARBA00022990"/>
    </source>
</evidence>
<evidence type="ECO:0000256" key="13">
    <source>
        <dbReference type="ARBA" id="ARBA00048940"/>
    </source>
</evidence>
<evidence type="ECO:0000256" key="2">
    <source>
        <dbReference type="ARBA" id="ARBA00004141"/>
    </source>
</evidence>
<dbReference type="PROSITE" id="PS51728">
    <property type="entry name" value="RTT109_HAT"/>
    <property type="match status" value="1"/>
</dbReference>
<evidence type="ECO:0000256" key="5">
    <source>
        <dbReference type="ARBA" id="ARBA00022692"/>
    </source>
</evidence>
<keyword evidence="8" id="KW-0007">Acetylation</keyword>
<keyword evidence="9" id="KW-0805">Transcription regulation</keyword>
<dbReference type="InterPro" id="IPR007568">
    <property type="entry name" value="RTA1"/>
</dbReference>
<evidence type="ECO:0000256" key="11">
    <source>
        <dbReference type="ARBA" id="ARBA00023163"/>
    </source>
</evidence>
<feature type="transmembrane region" description="Helical" evidence="15">
    <location>
        <begin position="885"/>
        <end position="902"/>
    </location>
</feature>
<evidence type="ECO:0000256" key="14">
    <source>
        <dbReference type="SAM" id="MobiDB-lite"/>
    </source>
</evidence>
<evidence type="ECO:0000313" key="16">
    <source>
        <dbReference type="EMBL" id="ESZ96241.1"/>
    </source>
</evidence>
<feature type="compositionally biased region" description="Polar residues" evidence="14">
    <location>
        <begin position="392"/>
        <end position="402"/>
    </location>
</feature>
<evidence type="ECO:0000256" key="1">
    <source>
        <dbReference type="ARBA" id="ARBA00004123"/>
    </source>
</evidence>
<dbReference type="InterPro" id="IPR051236">
    <property type="entry name" value="HAT_RTT109-like"/>
</dbReference>
<keyword evidence="7 15" id="KW-1133">Transmembrane helix</keyword>
<evidence type="ECO:0000256" key="7">
    <source>
        <dbReference type="ARBA" id="ARBA00022989"/>
    </source>
</evidence>
<evidence type="ECO:0000256" key="3">
    <source>
        <dbReference type="ARBA" id="ARBA00013184"/>
    </source>
</evidence>
<dbReference type="EC" id="2.3.1.48" evidence="3"/>
<dbReference type="GO" id="GO:0032931">
    <property type="term" value="F:histone H3K56 acetyltransferase activity"/>
    <property type="evidence" value="ECO:0007669"/>
    <property type="project" value="TreeGrafter"/>
</dbReference>
<feature type="transmembrane region" description="Helical" evidence="15">
    <location>
        <begin position="764"/>
        <end position="784"/>
    </location>
</feature>
<feature type="region of interest" description="Disordered" evidence="14">
    <location>
        <begin position="383"/>
        <end position="410"/>
    </location>
</feature>
<dbReference type="Pfam" id="PF04479">
    <property type="entry name" value="RTA1"/>
    <property type="match status" value="1"/>
</dbReference>
<feature type="transmembrane region" description="Helical" evidence="15">
    <location>
        <begin position="700"/>
        <end position="720"/>
    </location>
</feature>
<organism evidence="16 17">
    <name type="scientific">Sclerotinia borealis (strain F-4128)</name>
    <dbReference type="NCBI Taxonomy" id="1432307"/>
    <lineage>
        <taxon>Eukaryota</taxon>
        <taxon>Fungi</taxon>
        <taxon>Dikarya</taxon>
        <taxon>Ascomycota</taxon>
        <taxon>Pezizomycotina</taxon>
        <taxon>Leotiomycetes</taxon>
        <taxon>Helotiales</taxon>
        <taxon>Sclerotiniaceae</taxon>
        <taxon>Sclerotinia</taxon>
    </lineage>
</organism>
<dbReference type="Proteomes" id="UP000019487">
    <property type="component" value="Unassembled WGS sequence"/>
</dbReference>
<protein>
    <recommendedName>
        <fullName evidence="3">histone acetyltransferase</fullName>
        <ecNumber evidence="3">2.3.1.48</ecNumber>
    </recommendedName>
</protein>
<dbReference type="SMART" id="SM01250">
    <property type="entry name" value="KAT11"/>
    <property type="match status" value="1"/>
</dbReference>
<dbReference type="InterPro" id="IPR013178">
    <property type="entry name" value="Histone_AcTrfase_Rtt109/CBP"/>
</dbReference>
<keyword evidence="17" id="KW-1185">Reference proteome</keyword>
<dbReference type="PANTHER" id="PTHR31571:SF2">
    <property type="entry name" value="HISTONE ACETYLTRANSFERASE RTT109"/>
    <property type="match status" value="1"/>
</dbReference>
<keyword evidence="4" id="KW-0808">Transferase</keyword>
<accession>W9CK52</accession>
<reference evidence="16 17" key="1">
    <citation type="journal article" date="2014" name="Genome Announc.">
        <title>Draft genome sequence of Sclerotinia borealis, a psychrophilic plant pathogenic fungus.</title>
        <authorList>
            <person name="Mardanov A.V."/>
            <person name="Beletsky A.V."/>
            <person name="Kadnikov V.V."/>
            <person name="Ignatov A.N."/>
            <person name="Ravin N.V."/>
        </authorList>
    </citation>
    <scope>NUCLEOTIDE SEQUENCE [LARGE SCALE GENOMIC DNA]</scope>
    <source>
        <strain evidence="17">F-4157</strain>
    </source>
</reference>
<feature type="region of interest" description="Disordered" evidence="14">
    <location>
        <begin position="528"/>
        <end position="558"/>
    </location>
</feature>
<dbReference type="OrthoDB" id="3361892at2759"/>
<evidence type="ECO:0000313" key="17">
    <source>
        <dbReference type="Proteomes" id="UP000019487"/>
    </source>
</evidence>
<keyword evidence="12" id="KW-0539">Nucleus</keyword>
<evidence type="ECO:0000256" key="6">
    <source>
        <dbReference type="ARBA" id="ARBA00022763"/>
    </source>
</evidence>
<proteinExistence type="predicted"/>
<sequence>MATKGSFVSKESTASSILIQRLASVLPKDASFKIYHLSTPPTKTSSLYSAPPNSRPDRTYCESHFLTVSIRTPFKQDASELVEVLVFAIEILIYSTAYDTTFFVSKADSTGYLHLLNLPKGTSSPIRDISATFLQHLVEQHQRENIRSIVSLFARAQDQYLFPGSIEYSGKHVLDDRGLVRWWCRVLDPLIEQTKTSTNLHKSQWDSVKGFLIVPGQDNYETRSYLPARVKVQPAQSSWTIGHPLRQISRHADDVPPRCLVPHYPDDPKARFLDELDDEIGRGKDDASGQWKSVKNVDQFWEMMAYRQECSAGRLVGFIWIVFTPPAQHSHGELVLGSSQSSILASESQGVNSSFLSVPDTTTINSTPSTSFSTSTLSQQSLCKCNDASPPTEESTQPSKLSTQRKKKKLSGVIIPRQPRIKTENKNYLLERPESTAYYSWRPEGRGQVIVDETDYHRINELLLRLDFADLELTSSSSKRWINEVRSGAGNMGDAWGQLVTGTKVTEIINKTGGAGITTLNVGLLRKKRKSSTEDLQEPTAPPTPQIHSDPGPAQAVSLSTNPSRKTLIIDCGQQITLQDYDKLSFINSIFGVVNSLILLASTAVTATNALVLSTTTTLTSPTAASTIPQRDATTTVSTASTSPVYFLTTNFITVAGVTNAYVTLPAKTVSFAVPTCIQTLTPDNNGYLPPGTCNALYDYYPSSASALAFAAIFGVLTLAHIIQAVFYRNGYSFFMIAASLWGLVAFTLRILSTHNQQDSVLELMSSIFALSISPLINAYHYVLLGHLVNHYFPSRSFLGIRAQFFALPFLAFNAAAFVLEIVGATMMERWNLDGEQRKADRVYIGGLVVQMLVIFVFNSVLVVFWKEMNGLGKRAMTSVGWKGLVGAMSGGSGLVLIQIIFSLVRFSSGDETKNALSSHESYFYILEIIPTVLAIIIMNAIHPGRIMTGEEKMESL</sequence>
<comment type="catalytic activity">
    <reaction evidence="13">
        <text>L-lysyl-[histone] + acetyl-CoA = N(6)-acetyl-L-lysyl-[histone] + CoA + H(+)</text>
        <dbReference type="Rhea" id="RHEA:21992"/>
        <dbReference type="Rhea" id="RHEA-COMP:9845"/>
        <dbReference type="Rhea" id="RHEA-COMP:11338"/>
        <dbReference type="ChEBI" id="CHEBI:15378"/>
        <dbReference type="ChEBI" id="CHEBI:29969"/>
        <dbReference type="ChEBI" id="CHEBI:57287"/>
        <dbReference type="ChEBI" id="CHEBI:57288"/>
        <dbReference type="ChEBI" id="CHEBI:61930"/>
        <dbReference type="EC" id="2.3.1.48"/>
    </reaction>
    <physiologicalReaction direction="left-to-right" evidence="13">
        <dbReference type="Rhea" id="RHEA:21993"/>
    </physiologicalReaction>
</comment>
<dbReference type="STRING" id="1432307.W9CK52"/>
<name>W9CK52_SCLBF</name>
<evidence type="ECO:0000256" key="15">
    <source>
        <dbReference type="SAM" id="Phobius"/>
    </source>
</evidence>
<evidence type="ECO:0000256" key="10">
    <source>
        <dbReference type="ARBA" id="ARBA00023136"/>
    </source>
</evidence>
<dbReference type="GO" id="GO:0016020">
    <property type="term" value="C:membrane"/>
    <property type="evidence" value="ECO:0007669"/>
    <property type="project" value="UniProtKB-SubCell"/>
</dbReference>
<feature type="transmembrane region" description="Helical" evidence="15">
    <location>
        <begin position="843"/>
        <end position="865"/>
    </location>
</feature>
<dbReference type="HOGENOM" id="CLU_008437_0_0_1"/>
<evidence type="ECO:0000256" key="9">
    <source>
        <dbReference type="ARBA" id="ARBA00023015"/>
    </source>
</evidence>
<dbReference type="EMBL" id="AYSA01000146">
    <property type="protein sequence ID" value="ESZ96241.1"/>
    <property type="molecule type" value="Genomic_DNA"/>
</dbReference>
<dbReference type="GO" id="GO:0006974">
    <property type="term" value="P:DNA damage response"/>
    <property type="evidence" value="ECO:0007669"/>
    <property type="project" value="UniProtKB-KW"/>
</dbReference>
<dbReference type="GO" id="GO:0005634">
    <property type="term" value="C:nucleus"/>
    <property type="evidence" value="ECO:0007669"/>
    <property type="project" value="UniProtKB-SubCell"/>
</dbReference>
<feature type="transmembrane region" description="Helical" evidence="15">
    <location>
        <begin position="805"/>
        <end position="823"/>
    </location>
</feature>
<keyword evidence="10 15" id="KW-0472">Membrane</keyword>
<dbReference type="Pfam" id="PF08214">
    <property type="entry name" value="HAT_KAT11"/>
    <property type="match status" value="1"/>
</dbReference>
<keyword evidence="6" id="KW-0227">DNA damage</keyword>
<evidence type="ECO:0000256" key="4">
    <source>
        <dbReference type="ARBA" id="ARBA00022679"/>
    </source>
</evidence>
<feature type="transmembrane region" description="Helical" evidence="15">
    <location>
        <begin position="922"/>
        <end position="942"/>
    </location>
</feature>
<evidence type="ECO:0000256" key="12">
    <source>
        <dbReference type="ARBA" id="ARBA00023242"/>
    </source>
</evidence>
<dbReference type="GO" id="GO:0006355">
    <property type="term" value="P:regulation of DNA-templated transcription"/>
    <property type="evidence" value="ECO:0007669"/>
    <property type="project" value="InterPro"/>
</dbReference>
<feature type="transmembrane region" description="Helical" evidence="15">
    <location>
        <begin position="732"/>
        <end position="752"/>
    </location>
</feature>
<comment type="subcellular location">
    <subcellularLocation>
        <location evidence="2">Membrane</location>
        <topology evidence="2">Multi-pass membrane protein</topology>
    </subcellularLocation>
    <subcellularLocation>
        <location evidence="1">Nucleus</location>
    </subcellularLocation>
</comment>
<keyword evidence="11" id="KW-0804">Transcription</keyword>
<gene>
    <name evidence="16" type="ORF">SBOR_3399</name>
</gene>
<dbReference type="PANTHER" id="PTHR31571">
    <property type="entry name" value="ALTERED INHERITANCE OF MITOCHONDRIA PROTEIN 6"/>
    <property type="match status" value="1"/>
</dbReference>
<comment type="caution">
    <text evidence="16">The sequence shown here is derived from an EMBL/GenBank/DDBJ whole genome shotgun (WGS) entry which is preliminary data.</text>
</comment>
<dbReference type="AlphaFoldDB" id="W9CK52"/>
<dbReference type="InterPro" id="IPR016849">
    <property type="entry name" value="Rtt109"/>
</dbReference>